<gene>
    <name evidence="1" type="ORF">LCGC14_2410050</name>
</gene>
<protein>
    <submittedName>
        <fullName evidence="1">Uncharacterized protein</fullName>
    </submittedName>
</protein>
<dbReference type="EMBL" id="LAZR01036391">
    <property type="protein sequence ID" value="KKL24963.1"/>
    <property type="molecule type" value="Genomic_DNA"/>
</dbReference>
<sequence>MSTQNQLNGVTLIAGSAVTRNRFV</sequence>
<name>A0A0F9EM72_9ZZZZ</name>
<reference evidence="1" key="1">
    <citation type="journal article" date="2015" name="Nature">
        <title>Complex archaea that bridge the gap between prokaryotes and eukaryotes.</title>
        <authorList>
            <person name="Spang A."/>
            <person name="Saw J.H."/>
            <person name="Jorgensen S.L."/>
            <person name="Zaremba-Niedzwiedzka K."/>
            <person name="Martijn J."/>
            <person name="Lind A.E."/>
            <person name="van Eijk R."/>
            <person name="Schleper C."/>
            <person name="Guy L."/>
            <person name="Ettema T.J."/>
        </authorList>
    </citation>
    <scope>NUCLEOTIDE SEQUENCE</scope>
</reference>
<evidence type="ECO:0000313" key="1">
    <source>
        <dbReference type="EMBL" id="KKL24963.1"/>
    </source>
</evidence>
<dbReference type="AlphaFoldDB" id="A0A0F9EM72"/>
<feature type="non-terminal residue" evidence="1">
    <location>
        <position position="24"/>
    </location>
</feature>
<proteinExistence type="predicted"/>
<comment type="caution">
    <text evidence="1">The sequence shown here is derived from an EMBL/GenBank/DDBJ whole genome shotgun (WGS) entry which is preliminary data.</text>
</comment>
<organism evidence="1">
    <name type="scientific">marine sediment metagenome</name>
    <dbReference type="NCBI Taxonomy" id="412755"/>
    <lineage>
        <taxon>unclassified sequences</taxon>
        <taxon>metagenomes</taxon>
        <taxon>ecological metagenomes</taxon>
    </lineage>
</organism>
<accession>A0A0F9EM72</accession>